<dbReference type="Proteomes" id="UP000178040">
    <property type="component" value="Unassembled WGS sequence"/>
</dbReference>
<sequence>MINTNKLTISSVEKITMISNFSTLLSSGISILESIDSLLEDAKGNQKKILDTLRADLVQGIHVHESFAKFPNVFDKVTISIIKASEEAGSLDTTLKDLRDNLKKENEFLDKVKSALTYPVLIFIVFLGVLSMIIIFVIPKISVVFSRLRVNLPLPTKIMIFVSNIVLHYTVPFVIVSTALIIGLIVIYKMNKKLLLGFIFSLPVISELVKQIDLVRFNRSLYYLLTAGIPIVSALELTQDVVFKKDIAKVLEKSKEMVISGKKLSEGLKVYKGKIPAMMIKIIEAGEKSGSLDRSLKDISEYFDYQVTNSLRTLTTLLEPVMLVFVGIIVGGMMLAIIGPIYSLIGQVGQR</sequence>
<organism evidence="9 10">
    <name type="scientific">Candidatus Roizmanbacteria bacterium RIFCSPLOWO2_01_FULL_37_16</name>
    <dbReference type="NCBI Taxonomy" id="1802058"/>
    <lineage>
        <taxon>Bacteria</taxon>
        <taxon>Candidatus Roizmaniibacteriota</taxon>
    </lineage>
</organism>
<dbReference type="Gene3D" id="1.20.81.30">
    <property type="entry name" value="Type II secretion system (T2SS), domain F"/>
    <property type="match status" value="2"/>
</dbReference>
<dbReference type="InterPro" id="IPR003004">
    <property type="entry name" value="GspF/PilC"/>
</dbReference>
<comment type="caution">
    <text evidence="9">The sequence shown here is derived from an EMBL/GenBank/DDBJ whole genome shotgun (WGS) entry which is preliminary data.</text>
</comment>
<evidence type="ECO:0000256" key="4">
    <source>
        <dbReference type="ARBA" id="ARBA00022692"/>
    </source>
</evidence>
<evidence type="ECO:0000313" key="10">
    <source>
        <dbReference type="Proteomes" id="UP000178040"/>
    </source>
</evidence>
<feature type="transmembrane region" description="Helical" evidence="7">
    <location>
        <begin position="321"/>
        <end position="345"/>
    </location>
</feature>
<dbReference type="InterPro" id="IPR042094">
    <property type="entry name" value="T2SS_GspF_sf"/>
</dbReference>
<dbReference type="InterPro" id="IPR018076">
    <property type="entry name" value="T2SS_GspF_dom"/>
</dbReference>
<dbReference type="Pfam" id="PF00482">
    <property type="entry name" value="T2SSF"/>
    <property type="match status" value="2"/>
</dbReference>
<feature type="transmembrane region" description="Helical" evidence="7">
    <location>
        <begin position="158"/>
        <end position="187"/>
    </location>
</feature>
<dbReference type="PRINTS" id="PR00812">
    <property type="entry name" value="BCTERIALGSPF"/>
</dbReference>
<evidence type="ECO:0000256" key="3">
    <source>
        <dbReference type="ARBA" id="ARBA00022475"/>
    </source>
</evidence>
<evidence type="ECO:0000256" key="7">
    <source>
        <dbReference type="SAM" id="Phobius"/>
    </source>
</evidence>
<dbReference type="GO" id="GO:0005886">
    <property type="term" value="C:plasma membrane"/>
    <property type="evidence" value="ECO:0007669"/>
    <property type="project" value="UniProtKB-SubCell"/>
</dbReference>
<feature type="transmembrane region" description="Helical" evidence="7">
    <location>
        <begin position="221"/>
        <end position="243"/>
    </location>
</feature>
<evidence type="ECO:0000259" key="8">
    <source>
        <dbReference type="Pfam" id="PF00482"/>
    </source>
</evidence>
<comment type="subcellular location">
    <subcellularLocation>
        <location evidence="1">Cell membrane</location>
        <topology evidence="1">Multi-pass membrane protein</topology>
    </subcellularLocation>
</comment>
<evidence type="ECO:0000313" key="9">
    <source>
        <dbReference type="EMBL" id="OGK43210.1"/>
    </source>
</evidence>
<accession>A0A1F7IIL7</accession>
<name>A0A1F7IIL7_9BACT</name>
<dbReference type="AlphaFoldDB" id="A0A1F7IIL7"/>
<feature type="domain" description="Type II secretion system protein GspF" evidence="8">
    <location>
        <begin position="219"/>
        <end position="340"/>
    </location>
</feature>
<dbReference type="EMBL" id="MGAI01000058">
    <property type="protein sequence ID" value="OGK43210.1"/>
    <property type="molecule type" value="Genomic_DNA"/>
</dbReference>
<evidence type="ECO:0000256" key="1">
    <source>
        <dbReference type="ARBA" id="ARBA00004651"/>
    </source>
</evidence>
<reference evidence="9 10" key="1">
    <citation type="journal article" date="2016" name="Nat. Commun.">
        <title>Thousands of microbial genomes shed light on interconnected biogeochemical processes in an aquifer system.</title>
        <authorList>
            <person name="Anantharaman K."/>
            <person name="Brown C.T."/>
            <person name="Hug L.A."/>
            <person name="Sharon I."/>
            <person name="Castelle C.J."/>
            <person name="Probst A.J."/>
            <person name="Thomas B.C."/>
            <person name="Singh A."/>
            <person name="Wilkins M.J."/>
            <person name="Karaoz U."/>
            <person name="Brodie E.L."/>
            <person name="Williams K.H."/>
            <person name="Hubbard S.S."/>
            <person name="Banfield J.F."/>
        </authorList>
    </citation>
    <scope>NUCLEOTIDE SEQUENCE [LARGE SCALE GENOMIC DNA]</scope>
</reference>
<keyword evidence="3" id="KW-1003">Cell membrane</keyword>
<dbReference type="PANTHER" id="PTHR30012:SF0">
    <property type="entry name" value="TYPE II SECRETION SYSTEM PROTEIN F-RELATED"/>
    <property type="match status" value="1"/>
</dbReference>
<keyword evidence="6 7" id="KW-0472">Membrane</keyword>
<keyword evidence="5 7" id="KW-1133">Transmembrane helix</keyword>
<evidence type="ECO:0000256" key="5">
    <source>
        <dbReference type="ARBA" id="ARBA00022989"/>
    </source>
</evidence>
<proteinExistence type="inferred from homology"/>
<evidence type="ECO:0000256" key="6">
    <source>
        <dbReference type="ARBA" id="ARBA00023136"/>
    </source>
</evidence>
<feature type="transmembrane region" description="Helical" evidence="7">
    <location>
        <begin position="116"/>
        <end position="138"/>
    </location>
</feature>
<protein>
    <recommendedName>
        <fullName evidence="8">Type II secretion system protein GspF domain-containing protein</fullName>
    </recommendedName>
</protein>
<dbReference type="PANTHER" id="PTHR30012">
    <property type="entry name" value="GENERAL SECRETION PATHWAY PROTEIN"/>
    <property type="match status" value="1"/>
</dbReference>
<gene>
    <name evidence="9" type="ORF">A3B40_03025</name>
</gene>
<keyword evidence="4 7" id="KW-0812">Transmembrane</keyword>
<comment type="similarity">
    <text evidence="2">Belongs to the GSP F family.</text>
</comment>
<feature type="domain" description="Type II secretion system protein GspF" evidence="8">
    <location>
        <begin position="18"/>
        <end position="139"/>
    </location>
</feature>
<evidence type="ECO:0000256" key="2">
    <source>
        <dbReference type="ARBA" id="ARBA00005745"/>
    </source>
</evidence>